<name>A0ABM8TVN5_9BURK</name>
<dbReference type="Proteomes" id="UP000672657">
    <property type="component" value="Unassembled WGS sequence"/>
</dbReference>
<dbReference type="SMART" id="SM00900">
    <property type="entry name" value="FMN_bind"/>
    <property type="match status" value="1"/>
</dbReference>
<feature type="signal peptide" evidence="6">
    <location>
        <begin position="1"/>
        <end position="20"/>
    </location>
</feature>
<keyword evidence="1" id="KW-0813">Transport</keyword>
<protein>
    <recommendedName>
        <fullName evidence="7">FMN-binding domain-containing protein</fullName>
    </recommendedName>
</protein>
<dbReference type="RefSeq" id="WP_211958421.1">
    <property type="nucleotide sequence ID" value="NZ_CAJPVI010000088.1"/>
</dbReference>
<dbReference type="PANTHER" id="PTHR36118">
    <property type="entry name" value="ION-TRANSLOCATING OXIDOREDUCTASE COMPLEX SUBUNIT G"/>
    <property type="match status" value="1"/>
</dbReference>
<dbReference type="EMBL" id="CAJPVI010000088">
    <property type="protein sequence ID" value="CAG2160702.1"/>
    <property type="molecule type" value="Genomic_DNA"/>
</dbReference>
<dbReference type="InterPro" id="IPR007329">
    <property type="entry name" value="FMN-bd"/>
</dbReference>
<evidence type="ECO:0000313" key="8">
    <source>
        <dbReference type="EMBL" id="CAG2160702.1"/>
    </source>
</evidence>
<keyword evidence="2" id="KW-0597">Phosphoprotein</keyword>
<proteinExistence type="predicted"/>
<evidence type="ECO:0000313" key="9">
    <source>
        <dbReference type="Proteomes" id="UP000672657"/>
    </source>
</evidence>
<dbReference type="Pfam" id="PF04205">
    <property type="entry name" value="FMN_bind"/>
    <property type="match status" value="1"/>
</dbReference>
<evidence type="ECO:0000256" key="3">
    <source>
        <dbReference type="ARBA" id="ARBA00022630"/>
    </source>
</evidence>
<evidence type="ECO:0000256" key="5">
    <source>
        <dbReference type="ARBA" id="ARBA00022982"/>
    </source>
</evidence>
<keyword evidence="4" id="KW-0288">FMN</keyword>
<evidence type="ECO:0000256" key="4">
    <source>
        <dbReference type="ARBA" id="ARBA00022643"/>
    </source>
</evidence>
<evidence type="ECO:0000259" key="7">
    <source>
        <dbReference type="SMART" id="SM00900"/>
    </source>
</evidence>
<feature type="chain" id="PRO_5047239067" description="FMN-binding domain-containing protein" evidence="6">
    <location>
        <begin position="21"/>
        <end position="173"/>
    </location>
</feature>
<gene>
    <name evidence="8" type="ORF">LMG26411_07687</name>
</gene>
<dbReference type="InterPro" id="IPR010209">
    <property type="entry name" value="Ion_transpt_RnfG/RsxG"/>
</dbReference>
<organism evidence="8 9">
    <name type="scientific">Cupriavidus numazuensis</name>
    <dbReference type="NCBI Taxonomy" id="221992"/>
    <lineage>
        <taxon>Bacteria</taxon>
        <taxon>Pseudomonadati</taxon>
        <taxon>Pseudomonadota</taxon>
        <taxon>Betaproteobacteria</taxon>
        <taxon>Burkholderiales</taxon>
        <taxon>Burkholderiaceae</taxon>
        <taxon>Cupriavidus</taxon>
    </lineage>
</organism>
<keyword evidence="5" id="KW-0249">Electron transport</keyword>
<accession>A0ABM8TVN5</accession>
<dbReference type="PANTHER" id="PTHR36118:SF1">
    <property type="entry name" value="ION-TRANSLOCATING OXIDOREDUCTASE COMPLEX SUBUNIT G"/>
    <property type="match status" value="1"/>
</dbReference>
<reference evidence="8 9" key="1">
    <citation type="submission" date="2021-03" db="EMBL/GenBank/DDBJ databases">
        <authorList>
            <person name="Peeters C."/>
        </authorList>
    </citation>
    <scope>NUCLEOTIDE SEQUENCE [LARGE SCALE GENOMIC DNA]</scope>
    <source>
        <strain evidence="8 9">LMG 26411</strain>
    </source>
</reference>
<keyword evidence="6" id="KW-0732">Signal</keyword>
<evidence type="ECO:0000256" key="1">
    <source>
        <dbReference type="ARBA" id="ARBA00022448"/>
    </source>
</evidence>
<keyword evidence="9" id="KW-1185">Reference proteome</keyword>
<keyword evidence="3" id="KW-0285">Flavoprotein</keyword>
<evidence type="ECO:0000256" key="2">
    <source>
        <dbReference type="ARBA" id="ARBA00022553"/>
    </source>
</evidence>
<sequence>MKWTPVAAIPFAMLVAPAYASDYLTVEQAQAEMFQGATFQPVLLKLSKSVRDAMYDRSGVHEPFDEKGVWKASTGGWFIVDHVTSKHGKIGYAVGLDSNGAVRAIEILSYQESYGREVGNAEWRAQFEGKTSRDALRLGKDIRNISGATLSCKNVTQGVKRVLALYELVLAKG</sequence>
<comment type="caution">
    <text evidence="8">The sequence shown here is derived from an EMBL/GenBank/DDBJ whole genome shotgun (WGS) entry which is preliminary data.</text>
</comment>
<evidence type="ECO:0000256" key="6">
    <source>
        <dbReference type="SAM" id="SignalP"/>
    </source>
</evidence>
<feature type="domain" description="FMN-binding" evidence="7">
    <location>
        <begin position="85"/>
        <end position="166"/>
    </location>
</feature>